<organism evidence="1 2">
    <name type="scientific">Hydrogenophaga atypica</name>
    <dbReference type="NCBI Taxonomy" id="249409"/>
    <lineage>
        <taxon>Bacteria</taxon>
        <taxon>Pseudomonadati</taxon>
        <taxon>Pseudomonadota</taxon>
        <taxon>Betaproteobacteria</taxon>
        <taxon>Burkholderiales</taxon>
        <taxon>Comamonadaceae</taxon>
        <taxon>Hydrogenophaga</taxon>
    </lineage>
</organism>
<evidence type="ECO:0000313" key="1">
    <source>
        <dbReference type="EMBL" id="MFC7410866.1"/>
    </source>
</evidence>
<keyword evidence="2" id="KW-1185">Reference proteome</keyword>
<accession>A0ABW2QP56</accession>
<evidence type="ECO:0000313" key="2">
    <source>
        <dbReference type="Proteomes" id="UP001596501"/>
    </source>
</evidence>
<name>A0ABW2QP56_9BURK</name>
<gene>
    <name evidence="1" type="ORF">ACFQPB_18565</name>
</gene>
<comment type="caution">
    <text evidence="1">The sequence shown here is derived from an EMBL/GenBank/DDBJ whole genome shotgun (WGS) entry which is preliminary data.</text>
</comment>
<reference evidence="2" key="1">
    <citation type="journal article" date="2019" name="Int. J. Syst. Evol. Microbiol.">
        <title>The Global Catalogue of Microorganisms (GCM) 10K type strain sequencing project: providing services to taxonomists for standard genome sequencing and annotation.</title>
        <authorList>
            <consortium name="The Broad Institute Genomics Platform"/>
            <consortium name="The Broad Institute Genome Sequencing Center for Infectious Disease"/>
            <person name="Wu L."/>
            <person name="Ma J."/>
        </authorList>
    </citation>
    <scope>NUCLEOTIDE SEQUENCE [LARGE SCALE GENOMIC DNA]</scope>
    <source>
        <strain evidence="2">CGMCC 1.12371</strain>
    </source>
</reference>
<sequence>MTVVAKAFRLEQRIGVCVTRGGWDHGFRIKVVNGEIPEKYRTDP</sequence>
<dbReference type="Proteomes" id="UP001596501">
    <property type="component" value="Unassembled WGS sequence"/>
</dbReference>
<dbReference type="EMBL" id="JBHTCA010000020">
    <property type="protein sequence ID" value="MFC7410866.1"/>
    <property type="molecule type" value="Genomic_DNA"/>
</dbReference>
<proteinExistence type="predicted"/>
<protein>
    <submittedName>
        <fullName evidence="1">Uncharacterized protein</fullName>
    </submittedName>
</protein>